<name>A0ACB9SE41_9MYRT</name>
<organism evidence="1 2">
    <name type="scientific">Melastoma candidum</name>
    <dbReference type="NCBI Taxonomy" id="119954"/>
    <lineage>
        <taxon>Eukaryota</taxon>
        <taxon>Viridiplantae</taxon>
        <taxon>Streptophyta</taxon>
        <taxon>Embryophyta</taxon>
        <taxon>Tracheophyta</taxon>
        <taxon>Spermatophyta</taxon>
        <taxon>Magnoliopsida</taxon>
        <taxon>eudicotyledons</taxon>
        <taxon>Gunneridae</taxon>
        <taxon>Pentapetalae</taxon>
        <taxon>rosids</taxon>
        <taxon>malvids</taxon>
        <taxon>Myrtales</taxon>
        <taxon>Melastomataceae</taxon>
        <taxon>Melastomatoideae</taxon>
        <taxon>Melastomateae</taxon>
        <taxon>Melastoma</taxon>
    </lineage>
</organism>
<evidence type="ECO:0000313" key="1">
    <source>
        <dbReference type="EMBL" id="KAI4387753.1"/>
    </source>
</evidence>
<keyword evidence="2" id="KW-1185">Reference proteome</keyword>
<reference evidence="2" key="1">
    <citation type="journal article" date="2023" name="Front. Plant Sci.">
        <title>Chromosomal-level genome assembly of Melastoma candidum provides insights into trichome evolution.</title>
        <authorList>
            <person name="Zhong Y."/>
            <person name="Wu W."/>
            <person name="Sun C."/>
            <person name="Zou P."/>
            <person name="Liu Y."/>
            <person name="Dai S."/>
            <person name="Zhou R."/>
        </authorList>
    </citation>
    <scope>NUCLEOTIDE SEQUENCE [LARGE SCALE GENOMIC DNA]</scope>
</reference>
<accession>A0ACB9SE41</accession>
<proteinExistence type="predicted"/>
<sequence length="196" mass="23003">MASECSTRRNVVIRVLSDGEEEFDENVDPIWDVEEIEEYPDEGELWVVRKALSVTPAREENQRESNFHTRCTVEGKVCLVIVDSRSCTNALSSRMVEKLELLIEAHPYPYRLQWLNKESDVRVTQRARVPFYIGQSYRDEVFCHVIPMDACQLLLRRPWQFDRCVHHDEYRNTYSINVDEKNVTLLPLTTQPMIAP</sequence>
<gene>
    <name evidence="1" type="ORF">MLD38_000159</name>
</gene>
<dbReference type="Proteomes" id="UP001057402">
    <property type="component" value="Chromosome 1"/>
</dbReference>
<comment type="caution">
    <text evidence="1">The sequence shown here is derived from an EMBL/GenBank/DDBJ whole genome shotgun (WGS) entry which is preliminary data.</text>
</comment>
<evidence type="ECO:0000313" key="2">
    <source>
        <dbReference type="Proteomes" id="UP001057402"/>
    </source>
</evidence>
<protein>
    <submittedName>
        <fullName evidence="1">Uncharacterized protein</fullName>
    </submittedName>
</protein>
<dbReference type="EMBL" id="CM042880">
    <property type="protein sequence ID" value="KAI4387753.1"/>
    <property type="molecule type" value="Genomic_DNA"/>
</dbReference>